<dbReference type="EMBL" id="CENE01000001">
    <property type="protein sequence ID" value="CEQ38973.1"/>
    <property type="molecule type" value="Genomic_DNA"/>
</dbReference>
<dbReference type="InterPro" id="IPR020843">
    <property type="entry name" value="ER"/>
</dbReference>
<dbReference type="PANTHER" id="PTHR43205:SF7">
    <property type="entry name" value="PROSTAGLANDIN REDUCTASE 1"/>
    <property type="match status" value="1"/>
</dbReference>
<evidence type="ECO:0000259" key="2">
    <source>
        <dbReference type="SMART" id="SM00829"/>
    </source>
</evidence>
<dbReference type="Pfam" id="PF16884">
    <property type="entry name" value="ADH_N_2"/>
    <property type="match status" value="1"/>
</dbReference>
<dbReference type="SMART" id="SM00829">
    <property type="entry name" value="PKS_ER"/>
    <property type="match status" value="1"/>
</dbReference>
<evidence type="ECO:0000313" key="4">
    <source>
        <dbReference type="Proteomes" id="UP000243876"/>
    </source>
</evidence>
<dbReference type="SUPFAM" id="SSF51735">
    <property type="entry name" value="NAD(P)-binding Rossmann-fold domains"/>
    <property type="match status" value="1"/>
</dbReference>
<dbReference type="OrthoDB" id="809632at2759"/>
<dbReference type="Gene3D" id="3.90.180.10">
    <property type="entry name" value="Medium-chain alcohol dehydrogenases, catalytic domain"/>
    <property type="match status" value="1"/>
</dbReference>
<dbReference type="AlphaFoldDB" id="A0A0D6EGQ3"/>
<protein>
    <submittedName>
        <fullName evidence="3">SPOSA6832_00445-mRNA-1:cds</fullName>
    </submittedName>
</protein>
<dbReference type="InterPro" id="IPR013149">
    <property type="entry name" value="ADH-like_C"/>
</dbReference>
<dbReference type="SUPFAM" id="SSF50129">
    <property type="entry name" value="GroES-like"/>
    <property type="match status" value="1"/>
</dbReference>
<accession>A0A0D6EGQ3</accession>
<keyword evidence="4" id="KW-1185">Reference proteome</keyword>
<dbReference type="Gene3D" id="3.40.50.720">
    <property type="entry name" value="NAD(P)-binding Rossmann-like Domain"/>
    <property type="match status" value="1"/>
</dbReference>
<feature type="domain" description="Enoyl reductase (ER)" evidence="2">
    <location>
        <begin position="41"/>
        <end position="275"/>
    </location>
</feature>
<evidence type="ECO:0000256" key="1">
    <source>
        <dbReference type="ARBA" id="ARBA00023002"/>
    </source>
</evidence>
<proteinExistence type="predicted"/>
<reference evidence="4" key="1">
    <citation type="submission" date="2015-02" db="EMBL/GenBank/DDBJ databases">
        <authorList>
            <person name="Gon?alves P."/>
        </authorList>
    </citation>
    <scope>NUCLEOTIDE SEQUENCE [LARGE SCALE GENOMIC DNA]</scope>
</reference>
<dbReference type="InterPro" id="IPR041694">
    <property type="entry name" value="ADH_N_2"/>
</dbReference>
<organism evidence="3 4">
    <name type="scientific">Sporidiobolus salmonicolor</name>
    <name type="common">Yeast-like fungus</name>
    <name type="synonym">Sporobolomyces salmonicolor</name>
    <dbReference type="NCBI Taxonomy" id="5005"/>
    <lineage>
        <taxon>Eukaryota</taxon>
        <taxon>Fungi</taxon>
        <taxon>Dikarya</taxon>
        <taxon>Basidiomycota</taxon>
        <taxon>Pucciniomycotina</taxon>
        <taxon>Microbotryomycetes</taxon>
        <taxon>Sporidiobolales</taxon>
        <taxon>Sporidiobolaceae</taxon>
        <taxon>Sporobolomyces</taxon>
    </lineage>
</organism>
<dbReference type="InterPro" id="IPR011032">
    <property type="entry name" value="GroES-like_sf"/>
</dbReference>
<dbReference type="PANTHER" id="PTHR43205">
    <property type="entry name" value="PROSTAGLANDIN REDUCTASE"/>
    <property type="match status" value="1"/>
</dbReference>
<dbReference type="InterPro" id="IPR036291">
    <property type="entry name" value="NAD(P)-bd_dom_sf"/>
</dbReference>
<dbReference type="InterPro" id="IPR045010">
    <property type="entry name" value="MDR_fam"/>
</dbReference>
<dbReference type="GO" id="GO:0016628">
    <property type="term" value="F:oxidoreductase activity, acting on the CH-CH group of donors, NAD or NADP as acceptor"/>
    <property type="evidence" value="ECO:0007669"/>
    <property type="project" value="InterPro"/>
</dbReference>
<dbReference type="Proteomes" id="UP000243876">
    <property type="component" value="Unassembled WGS sequence"/>
</dbReference>
<dbReference type="Pfam" id="PF00107">
    <property type="entry name" value="ADH_zinc_N"/>
    <property type="match status" value="1"/>
</dbReference>
<evidence type="ECO:0000313" key="3">
    <source>
        <dbReference type="EMBL" id="CEQ38973.1"/>
    </source>
</evidence>
<keyword evidence="1" id="KW-0560">Oxidoreductase</keyword>
<gene>
    <name evidence="3" type="primary">SPOSA6832_00445</name>
</gene>
<sequence>MRGRMRDPSTSLSAPRDGLKRIQPFSSTGAASYNQAFTLGKPLETLAVGEVIKSEHPDVKVGALYRGRFDFAEYAVVPGETVKQGTVLENKEGLPATNLVGSVGMPGATAWVGLYEIGKIKKGETIFISAASGAVGQIAGQLAKREGLKVIGSAGSDSKVAFLKEIGFDVAFNYKTEDTQAVLEANPFSLYFDNVGGATLDAVLATIQPGGRIIGCGSVSRFIVFMHDLTEFQKVMPGLVKNGEIKIKEHVTKGIDNGEAFLDMLEGRNEGKAVISLE</sequence>
<dbReference type="CDD" id="cd05288">
    <property type="entry name" value="PGDH"/>
    <property type="match status" value="1"/>
</dbReference>
<name>A0A0D6EGQ3_SPOSA</name>